<dbReference type="InterPro" id="IPR002446">
    <property type="entry name" value="Lipocalin_bac"/>
</dbReference>
<accession>A0A328PA38</accession>
<dbReference type="InterPro" id="IPR047202">
    <property type="entry name" value="Lipocalin_Blc-like_dom"/>
</dbReference>
<proteinExistence type="inferred from homology"/>
<organism evidence="4 5">
    <name type="scientific">Dyella jiangningensis</name>
    <dbReference type="NCBI Taxonomy" id="1379159"/>
    <lineage>
        <taxon>Bacteria</taxon>
        <taxon>Pseudomonadati</taxon>
        <taxon>Pseudomonadota</taxon>
        <taxon>Gammaproteobacteria</taxon>
        <taxon>Lysobacterales</taxon>
        <taxon>Rhodanobacteraceae</taxon>
        <taxon>Dyella</taxon>
    </lineage>
</organism>
<keyword evidence="2" id="KW-0446">Lipid-binding</keyword>
<keyword evidence="2" id="KW-0449">Lipoprotein</keyword>
<keyword evidence="5" id="KW-1185">Reference proteome</keyword>
<dbReference type="GO" id="GO:0008289">
    <property type="term" value="F:lipid binding"/>
    <property type="evidence" value="ECO:0007669"/>
    <property type="project" value="UniProtKB-UniRule"/>
</dbReference>
<dbReference type="PROSITE" id="PS00213">
    <property type="entry name" value="LIPOCALIN"/>
    <property type="match status" value="1"/>
</dbReference>
<gene>
    <name evidence="4" type="ORF">CA260_04190</name>
</gene>
<dbReference type="OrthoDB" id="9793905at2"/>
<name>A0A328PA38_9GAMM</name>
<evidence type="ECO:0000256" key="1">
    <source>
        <dbReference type="ARBA" id="ARBA00006889"/>
    </source>
</evidence>
<keyword evidence="2" id="KW-0472">Membrane</keyword>
<dbReference type="InterPro" id="IPR022271">
    <property type="entry name" value="Lipocalin_ApoD"/>
</dbReference>
<sequence length="179" mass="20179">MLPTLRKRRMSAATTVPSLADGLVNKPIPRIDLARYAGHWHEIAHLPMVFQRQCVDHVTADYTLRPDGKLDVRNVCRTRHDVADVVEGLARPGKGGAGALEVRFAPAWLAWVPFVWADYWVIDLDPDYGWAVVGSPSRKYLWILSRTPRMDKSLFDELCDRAVLRGYTVDKLIMTGPVG</sequence>
<comment type="subunit">
    <text evidence="2">Homodimer.</text>
</comment>
<dbReference type="Gene3D" id="2.40.128.20">
    <property type="match status" value="1"/>
</dbReference>
<evidence type="ECO:0000256" key="2">
    <source>
        <dbReference type="PIRNR" id="PIRNR036893"/>
    </source>
</evidence>
<dbReference type="PANTHER" id="PTHR10612">
    <property type="entry name" value="APOLIPOPROTEIN D"/>
    <property type="match status" value="1"/>
</dbReference>
<dbReference type="GO" id="GO:0009279">
    <property type="term" value="C:cell outer membrane"/>
    <property type="evidence" value="ECO:0007669"/>
    <property type="project" value="UniProtKB-SubCell"/>
</dbReference>
<dbReference type="PIRSF" id="PIRSF036893">
    <property type="entry name" value="Lipocalin_ApoD"/>
    <property type="match status" value="1"/>
</dbReference>
<comment type="function">
    <text evidence="2">Involved in the storage or transport of lipids necessary for membrane maintenance under stressful conditions. Displays a binding preference for lysophospholipids.</text>
</comment>
<dbReference type="Proteomes" id="UP000248926">
    <property type="component" value="Unassembled WGS sequence"/>
</dbReference>
<dbReference type="GO" id="GO:0006950">
    <property type="term" value="P:response to stress"/>
    <property type="evidence" value="ECO:0007669"/>
    <property type="project" value="UniProtKB-ARBA"/>
</dbReference>
<comment type="caution">
    <text evidence="4">The sequence shown here is derived from an EMBL/GenBank/DDBJ whole genome shotgun (WGS) entry which is preliminary data.</text>
</comment>
<evidence type="ECO:0000313" key="4">
    <source>
        <dbReference type="EMBL" id="RAO77104.1"/>
    </source>
</evidence>
<dbReference type="InterPro" id="IPR022272">
    <property type="entry name" value="Lipocalin_CS"/>
</dbReference>
<dbReference type="AlphaFoldDB" id="A0A328PA38"/>
<dbReference type="Pfam" id="PF08212">
    <property type="entry name" value="Lipocalin_2"/>
    <property type="match status" value="1"/>
</dbReference>
<keyword evidence="2" id="KW-0998">Cell outer membrane</keyword>
<dbReference type="PANTHER" id="PTHR10612:SF34">
    <property type="entry name" value="APOLIPOPROTEIN D"/>
    <property type="match status" value="1"/>
</dbReference>
<comment type="subcellular location">
    <subcellularLocation>
        <location evidence="2">Cell outer membrane</location>
    </subcellularLocation>
</comment>
<dbReference type="InterPro" id="IPR012674">
    <property type="entry name" value="Calycin"/>
</dbReference>
<feature type="domain" description="Lipocalin/cytosolic fatty-acid binding" evidence="3">
    <location>
        <begin position="31"/>
        <end position="175"/>
    </location>
</feature>
<evidence type="ECO:0000259" key="3">
    <source>
        <dbReference type="Pfam" id="PF08212"/>
    </source>
</evidence>
<dbReference type="SUPFAM" id="SSF50814">
    <property type="entry name" value="Lipocalins"/>
    <property type="match status" value="1"/>
</dbReference>
<comment type="similarity">
    <text evidence="1 2">Belongs to the calycin superfamily. Lipocalin family.</text>
</comment>
<reference evidence="4 5" key="1">
    <citation type="journal article" date="2018" name="Genet. Mol. Biol.">
        <title>The genome sequence of Dyella jiangningensis FCAV SCS01 from a lignocellulose-decomposing microbial consortium metagenome reveals potential for biotechnological applications.</title>
        <authorList>
            <person name="Desiderato J.G."/>
            <person name="Alvarenga D.O."/>
            <person name="Constancio M.T.L."/>
            <person name="Alves L.M.C."/>
            <person name="Varani A.M."/>
        </authorList>
    </citation>
    <scope>NUCLEOTIDE SEQUENCE [LARGE SCALE GENOMIC DNA]</scope>
    <source>
        <strain evidence="4 5">FCAV SCS01</strain>
    </source>
</reference>
<evidence type="ECO:0000313" key="5">
    <source>
        <dbReference type="Proteomes" id="UP000248926"/>
    </source>
</evidence>
<dbReference type="InterPro" id="IPR000566">
    <property type="entry name" value="Lipocln_cytosolic_FA-bd_dom"/>
</dbReference>
<dbReference type="EMBL" id="NFZS01000001">
    <property type="protein sequence ID" value="RAO77104.1"/>
    <property type="molecule type" value="Genomic_DNA"/>
</dbReference>
<dbReference type="PRINTS" id="PR01171">
    <property type="entry name" value="BCTLIPOCALIN"/>
</dbReference>
<dbReference type="CDD" id="cd19438">
    <property type="entry name" value="lipocalin_Blc-like"/>
    <property type="match status" value="1"/>
</dbReference>
<protein>
    <recommendedName>
        <fullName evidence="2">Outer membrane lipoprotein Blc</fullName>
    </recommendedName>
</protein>